<reference evidence="1 2" key="1">
    <citation type="submission" date="2019-03" db="EMBL/GenBank/DDBJ databases">
        <title>Genomic Encyclopedia of Type Strains, Phase IV (KMG-IV): sequencing the most valuable type-strain genomes for metagenomic binning, comparative biology and taxonomic classification.</title>
        <authorList>
            <person name="Goeker M."/>
        </authorList>
    </citation>
    <scope>NUCLEOTIDE SEQUENCE [LARGE SCALE GENOMIC DNA]</scope>
    <source>
        <strain evidence="1 2">DSM 102852</strain>
    </source>
</reference>
<sequence length="289" mass="33390">MASHLTTDRYRQKDFFIADIFDVSPKDDLASMEHPLFALKAGDKNPRHYEHNGITVDVYPGSWGLATIHDKDIWIYCISQLVEAMNRDREDVQRTVRFTAYDFLKTTNRRTDGDSYNRMADALNRLQSTTINTSIETENYRERAGFSLVDSWRVIERSPNDNRMVAVEVTLPNWLFRSVRSMKVLTLSPDYFLLRKALDRRVYELARKHCGNQPKWAVSVAVLHKKTGSTSPLKKFRFDLKSLAQSNELPDYRVAYDETTDILTFYARGGKGARAQIGDMLTKTNRSTK</sequence>
<dbReference type="OrthoDB" id="581589at2"/>
<keyword evidence="2" id="KW-1185">Reference proteome</keyword>
<comment type="caution">
    <text evidence="1">The sequence shown here is derived from an EMBL/GenBank/DDBJ whole genome shotgun (WGS) entry which is preliminary data.</text>
</comment>
<dbReference type="RefSeq" id="WP_133621595.1">
    <property type="nucleotide sequence ID" value="NZ_SNZE01000042.1"/>
</dbReference>
<dbReference type="Proteomes" id="UP000294480">
    <property type="component" value="Unassembled WGS sequence"/>
</dbReference>
<gene>
    <name evidence="1" type="ORF">DFR44_1426</name>
</gene>
<accession>A0A4R6Y4D8</accession>
<proteinExistence type="predicted"/>
<protein>
    <submittedName>
        <fullName evidence="1">Plasmid replication initiation protein</fullName>
    </submittedName>
</protein>
<name>A0A4R6Y4D8_9BURK</name>
<dbReference type="EMBL" id="SNZE01000042">
    <property type="protein sequence ID" value="TDR27732.1"/>
    <property type="molecule type" value="Genomic_DNA"/>
</dbReference>
<evidence type="ECO:0000313" key="1">
    <source>
        <dbReference type="EMBL" id="TDR27732.1"/>
    </source>
</evidence>
<evidence type="ECO:0000313" key="2">
    <source>
        <dbReference type="Proteomes" id="UP000294480"/>
    </source>
</evidence>
<dbReference type="InterPro" id="IPR018777">
    <property type="entry name" value="Replication_initiator_prot_A"/>
</dbReference>
<dbReference type="Pfam" id="PF10134">
    <property type="entry name" value="RPA"/>
    <property type="match status" value="1"/>
</dbReference>
<dbReference type="AlphaFoldDB" id="A0A4R6Y4D8"/>
<organism evidence="1 2">
    <name type="scientific">Hydromonas duriensis</name>
    <dbReference type="NCBI Taxonomy" id="1527608"/>
    <lineage>
        <taxon>Bacteria</taxon>
        <taxon>Pseudomonadati</taxon>
        <taxon>Pseudomonadota</taxon>
        <taxon>Betaproteobacteria</taxon>
        <taxon>Burkholderiales</taxon>
        <taxon>Burkholderiaceae</taxon>
        <taxon>Hydromonas</taxon>
    </lineage>
</organism>